<dbReference type="InterPro" id="IPR006483">
    <property type="entry name" value="CRISPR-assoc_Cas3_HD"/>
</dbReference>
<comment type="similarity">
    <text evidence="1">In the N-terminal section; belongs to the CRISPR-associated nuclease Cas3-HD family.</text>
</comment>
<dbReference type="CDD" id="cd09641">
    <property type="entry name" value="Cas3''_I"/>
    <property type="match status" value="1"/>
</dbReference>
<evidence type="ECO:0000256" key="2">
    <source>
        <dbReference type="ARBA" id="ARBA00009046"/>
    </source>
</evidence>
<feature type="domain" description="HD Cas3-type" evidence="9">
    <location>
        <begin position="54"/>
        <end position="250"/>
    </location>
</feature>
<dbReference type="Proteomes" id="UP001501009">
    <property type="component" value="Unassembled WGS sequence"/>
</dbReference>
<gene>
    <name evidence="10" type="ORF">GCM10022403_034160</name>
</gene>
<evidence type="ECO:0000256" key="6">
    <source>
        <dbReference type="ARBA" id="ARBA00022806"/>
    </source>
</evidence>
<dbReference type="Gene3D" id="3.40.50.300">
    <property type="entry name" value="P-loop containing nucleotide triphosphate hydrolases"/>
    <property type="match status" value="2"/>
</dbReference>
<dbReference type="RefSeq" id="WP_275780186.1">
    <property type="nucleotide sequence ID" value="NZ_JARHTP010000024.1"/>
</dbReference>
<evidence type="ECO:0000256" key="5">
    <source>
        <dbReference type="ARBA" id="ARBA00022801"/>
    </source>
</evidence>
<dbReference type="Gene3D" id="1.10.3210.30">
    <property type="match status" value="1"/>
</dbReference>
<evidence type="ECO:0000256" key="3">
    <source>
        <dbReference type="ARBA" id="ARBA00022723"/>
    </source>
</evidence>
<dbReference type="InterPro" id="IPR027417">
    <property type="entry name" value="P-loop_NTPase"/>
</dbReference>
<keyword evidence="4" id="KW-0547">Nucleotide-binding</keyword>
<protein>
    <recommendedName>
        <fullName evidence="9">HD Cas3-type domain-containing protein</fullName>
    </recommendedName>
</protein>
<dbReference type="PROSITE" id="PS51643">
    <property type="entry name" value="HD_CAS3"/>
    <property type="match status" value="1"/>
</dbReference>
<dbReference type="SMART" id="SM00490">
    <property type="entry name" value="HELICc"/>
    <property type="match status" value="1"/>
</dbReference>
<evidence type="ECO:0000313" key="10">
    <source>
        <dbReference type="EMBL" id="GAA3797429.1"/>
    </source>
</evidence>
<dbReference type="SUPFAM" id="SSF52540">
    <property type="entry name" value="P-loop containing nucleoside triphosphate hydrolases"/>
    <property type="match status" value="1"/>
</dbReference>
<reference evidence="11" key="1">
    <citation type="journal article" date="2019" name="Int. J. Syst. Evol. Microbiol.">
        <title>The Global Catalogue of Microorganisms (GCM) 10K type strain sequencing project: providing services to taxonomists for standard genome sequencing and annotation.</title>
        <authorList>
            <consortium name="The Broad Institute Genomics Platform"/>
            <consortium name="The Broad Institute Genome Sequencing Center for Infectious Disease"/>
            <person name="Wu L."/>
            <person name="Ma J."/>
        </authorList>
    </citation>
    <scope>NUCLEOTIDE SEQUENCE [LARGE SCALE GENOMIC DNA]</scope>
    <source>
        <strain evidence="11">JCM 17138</strain>
    </source>
</reference>
<name>A0ABP7HMY5_9ACTN</name>
<evidence type="ECO:0000259" key="9">
    <source>
        <dbReference type="PROSITE" id="PS51643"/>
    </source>
</evidence>
<keyword evidence="3" id="KW-0479">Metal-binding</keyword>
<keyword evidence="6" id="KW-0347">Helicase</keyword>
<evidence type="ECO:0000256" key="8">
    <source>
        <dbReference type="ARBA" id="ARBA00023118"/>
    </source>
</evidence>
<dbReference type="Pfam" id="PF22590">
    <property type="entry name" value="Cas3-like_C_2"/>
    <property type="match status" value="1"/>
</dbReference>
<comment type="caution">
    <text evidence="10">The sequence shown here is derived from an EMBL/GenBank/DDBJ whole genome shotgun (WGS) entry which is preliminary data.</text>
</comment>
<dbReference type="Pfam" id="PF18395">
    <property type="entry name" value="Cas3_C"/>
    <property type="match status" value="1"/>
</dbReference>
<dbReference type="EMBL" id="BAABDE010000016">
    <property type="protein sequence ID" value="GAA3797429.1"/>
    <property type="molecule type" value="Genomic_DNA"/>
</dbReference>
<accession>A0ABP7HMY5</accession>
<comment type="similarity">
    <text evidence="2">In the central section; belongs to the CRISPR-associated helicase Cas3 family.</text>
</comment>
<dbReference type="Pfam" id="PF18019">
    <property type="entry name" value="Cas3_HD"/>
    <property type="match status" value="1"/>
</dbReference>
<keyword evidence="7" id="KW-0067">ATP-binding</keyword>
<organism evidence="10 11">
    <name type="scientific">Streptomyces coacervatus</name>
    <dbReference type="NCBI Taxonomy" id="647381"/>
    <lineage>
        <taxon>Bacteria</taxon>
        <taxon>Bacillati</taxon>
        <taxon>Actinomycetota</taxon>
        <taxon>Actinomycetes</taxon>
        <taxon>Kitasatosporales</taxon>
        <taxon>Streptomycetaceae</taxon>
        <taxon>Streptomyces</taxon>
    </lineage>
</organism>
<evidence type="ECO:0000256" key="1">
    <source>
        <dbReference type="ARBA" id="ARBA00006847"/>
    </source>
</evidence>
<dbReference type="InterPro" id="IPR041372">
    <property type="entry name" value="Cas3_C"/>
</dbReference>
<sequence length="983" mass="107188">MVRARFTGVGDGKGAVLAAVLAWDGGGGAGWMGVVEDSRAGGLDLKPWGKYSLLYGLAYPLLFHLLDAAAVMGELWDRYLTRAQRRVICRGLGLEPAAARREAMFLAGGHDIGKASRFQMCEPGAWAQLSDELRADVGPWRLMRHERASMHTAVELLAGLGYRLGGNTSPAVRAAQILGAHHGRFLQVDLRGAASVERVSLDLGGPLWQDLRRRYLAQIRYLTGAGTPPPRVSAEAAVLLSGLIMVADRLVSQPHVWMPRAMAPAEGALDHWIRTRRPAGADAEEGWAAEVVTASGLERVDLSAVPFTQAHPRTGGPNRLQASILAQLEPVVREQGAGILVVTDSTGAGKTITGQEAARIFNTHCGTRGMAVLQPTTAIADAAYDTLVDYVAAHKPARAPVSLVHSRSWRSAAWSDQRLLESAGQLTLDEYFDAHQDTAGRPGHRVTVPDPFLRGWDRALLAQFTVATVDQALMAVLPVRYAALRMLALSGRTVILDEIHVATPYMRRLTARLLHWLAAVGTPVVLLSATLAPPVVRELVHAYLAGAGLRPGQLDGLEVEVPYPGWLFAAARDGAITRIEPARAAAHAQATRRRLTVRRQPVRAVRLGTGERTVAAGERLHHIAGEIRPVLAHGGVVIVVCATVADAQDTFRHVARMPWPRPREELVLLHARFPGHQREAVTRRVRAWLGPAGTRPERLVVVTTSLLDMSLDLDCDLMISDLASLGRLLQRAGRLWRFERLWREERGTDRRRPDWILQRGPQLTVLDPVVDGRTEFPHWWGRGEPAFELHAAAHLLAHPPDRSLDLPAQLPGLLEAVSTGIPDTLADLHTAYQAELTGHEHLGQEQAVPPPARTGSLADLYRRPTTAGAAPTREGSRPRRLLACYRRPDGSLYLDPAGTHPLPDSPRLSAPAVRTILEHTLDVPEDWVADAPVWLPESWRQHALLADLTLLTHDAAAPGPVRFGRHVLHLDPDLGLIHDETPL</sequence>
<keyword evidence="5" id="KW-0378">Hydrolase</keyword>
<evidence type="ECO:0000313" key="11">
    <source>
        <dbReference type="Proteomes" id="UP001501009"/>
    </source>
</evidence>
<evidence type="ECO:0000256" key="4">
    <source>
        <dbReference type="ARBA" id="ARBA00022741"/>
    </source>
</evidence>
<evidence type="ECO:0000256" key="7">
    <source>
        <dbReference type="ARBA" id="ARBA00022840"/>
    </source>
</evidence>
<dbReference type="InterPro" id="IPR054712">
    <property type="entry name" value="Cas3-like_dom"/>
</dbReference>
<dbReference type="InterPro" id="IPR038257">
    <property type="entry name" value="CRISPR-assoc_Cas3_HD_sf"/>
</dbReference>
<proteinExistence type="inferred from homology"/>
<dbReference type="InterPro" id="IPR001650">
    <property type="entry name" value="Helicase_C-like"/>
</dbReference>
<keyword evidence="11" id="KW-1185">Reference proteome</keyword>
<keyword evidence="8" id="KW-0051">Antiviral defense</keyword>